<protein>
    <recommendedName>
        <fullName evidence="8 9">ATP synthase epsilon chain, chloroplastic</fullName>
    </recommendedName>
    <alternativeName>
        <fullName evidence="8">ATP synthase F1 sector epsilon subunit</fullName>
    </alternativeName>
    <alternativeName>
        <fullName evidence="8">F-ATPase epsilon subunit</fullName>
    </alternativeName>
</protein>
<evidence type="ECO:0000256" key="3">
    <source>
        <dbReference type="ARBA" id="ARBA00022448"/>
    </source>
</evidence>
<evidence type="ECO:0000256" key="8">
    <source>
        <dbReference type="HAMAP-Rule" id="MF_00530"/>
    </source>
</evidence>
<evidence type="ECO:0000256" key="5">
    <source>
        <dbReference type="ARBA" id="ARBA00023136"/>
    </source>
</evidence>
<name>A0A088CI82_9VIRI</name>
<evidence type="ECO:0000256" key="2">
    <source>
        <dbReference type="ARBA" id="ARBA00005712"/>
    </source>
</evidence>
<dbReference type="GO" id="GO:0005524">
    <property type="term" value="F:ATP binding"/>
    <property type="evidence" value="ECO:0007669"/>
    <property type="project" value="UniProtKB-UniRule"/>
</dbReference>
<organism evidence="13">
    <name type="scientific">Prasinoderma coloniale</name>
    <dbReference type="NCBI Taxonomy" id="156133"/>
    <lineage>
        <taxon>Eukaryota</taxon>
        <taxon>Viridiplantae</taxon>
        <taxon>Prasinodermophyta</taxon>
        <taxon>Prasinodermophyceae</taxon>
        <taxon>Prasinodermales</taxon>
        <taxon>Prasinodermaceae</taxon>
        <taxon>Prasinoderma</taxon>
    </lineage>
</organism>
<comment type="similarity">
    <text evidence="2 8 9">Belongs to the ATPase epsilon chain family.</text>
</comment>
<dbReference type="EMBL" id="KJ746598">
    <property type="protein sequence ID" value="AID67505.1"/>
    <property type="molecule type" value="Genomic_DNA"/>
</dbReference>
<evidence type="ECO:0000256" key="9">
    <source>
        <dbReference type="RuleBase" id="RU003655"/>
    </source>
</evidence>
<comment type="function">
    <text evidence="8 9">Produces ATP from ADP in the presence of a proton gradient across the membrane.</text>
</comment>
<dbReference type="HAMAP" id="MF_00530">
    <property type="entry name" value="ATP_synth_epsil_bac"/>
    <property type="match status" value="1"/>
</dbReference>
<reference evidence="13" key="1">
    <citation type="journal article" date="2014" name="BMC Genomics">
        <title>Six newly sequenced chloroplast genomes from prasinophyte green algae provide insights into the relationships among prasinophyte lineages and the diversity of streamlined genome architecture in picoplanktonic species.</title>
        <authorList>
            <person name="Lemieux C."/>
            <person name="Otis C."/>
            <person name="Turmel M."/>
        </authorList>
    </citation>
    <scope>NUCLEOTIDE SEQUENCE</scope>
</reference>
<dbReference type="InterPro" id="IPR020546">
    <property type="entry name" value="ATP_synth_F1_dsu/esu_N"/>
</dbReference>
<dbReference type="InterPro" id="IPR001469">
    <property type="entry name" value="ATP_synth_F1_dsu/esu"/>
</dbReference>
<dbReference type="Gene3D" id="2.60.15.10">
    <property type="entry name" value="F0F1 ATP synthase delta/epsilon subunit, N-terminal"/>
    <property type="match status" value="1"/>
</dbReference>
<keyword evidence="8 9" id="KW-0793">Thylakoid</keyword>
<dbReference type="InterPro" id="IPR020547">
    <property type="entry name" value="ATP_synth_F1_esu_C"/>
</dbReference>
<dbReference type="GO" id="GO:0046933">
    <property type="term" value="F:proton-transporting ATP synthase activity, rotational mechanism"/>
    <property type="evidence" value="ECO:0007669"/>
    <property type="project" value="UniProtKB-UniRule"/>
</dbReference>
<dbReference type="CDD" id="cd12152">
    <property type="entry name" value="F1-ATPase_delta"/>
    <property type="match status" value="1"/>
</dbReference>
<dbReference type="GeneID" id="20357989"/>
<dbReference type="NCBIfam" id="TIGR01216">
    <property type="entry name" value="ATP_synt_epsi"/>
    <property type="match status" value="1"/>
</dbReference>
<keyword evidence="4 8" id="KW-0406">Ion transport</keyword>
<evidence type="ECO:0000256" key="6">
    <source>
        <dbReference type="ARBA" id="ARBA00023196"/>
    </source>
</evidence>
<dbReference type="Gene3D" id="6.10.140.480">
    <property type="match status" value="1"/>
</dbReference>
<dbReference type="RefSeq" id="YP_009057522.1">
    <property type="nucleotide sequence ID" value="NC_024817.1"/>
</dbReference>
<keyword evidence="13" id="KW-0150">Chloroplast</keyword>
<evidence type="ECO:0000259" key="12">
    <source>
        <dbReference type="Pfam" id="PF02823"/>
    </source>
</evidence>
<evidence type="ECO:0000256" key="4">
    <source>
        <dbReference type="ARBA" id="ARBA00023065"/>
    </source>
</evidence>
<dbReference type="GO" id="GO:0009535">
    <property type="term" value="C:chloroplast thylakoid membrane"/>
    <property type="evidence" value="ECO:0007669"/>
    <property type="project" value="UniProtKB-SubCell"/>
</dbReference>
<keyword evidence="8 9" id="KW-0375">Hydrogen ion transport</keyword>
<dbReference type="SUPFAM" id="SSF51344">
    <property type="entry name" value="Epsilon subunit of F1F0-ATP synthase N-terminal domain"/>
    <property type="match status" value="1"/>
</dbReference>
<evidence type="ECO:0000313" key="13">
    <source>
        <dbReference type="EMBL" id="AID67505.1"/>
    </source>
</evidence>
<accession>A0A088CI82</accession>
<dbReference type="PANTHER" id="PTHR13822">
    <property type="entry name" value="ATP SYNTHASE DELTA/EPSILON CHAIN"/>
    <property type="match status" value="1"/>
</dbReference>
<dbReference type="PANTHER" id="PTHR13822:SF10">
    <property type="entry name" value="ATP SYNTHASE EPSILON CHAIN, CHLOROPLASTIC"/>
    <property type="match status" value="1"/>
</dbReference>
<keyword evidence="5 8" id="KW-0472">Membrane</keyword>
<evidence type="ECO:0000259" key="11">
    <source>
        <dbReference type="Pfam" id="PF00401"/>
    </source>
</evidence>
<dbReference type="GO" id="GO:0045259">
    <property type="term" value="C:proton-transporting ATP synthase complex"/>
    <property type="evidence" value="ECO:0007669"/>
    <property type="project" value="UniProtKB-KW"/>
</dbReference>
<gene>
    <name evidence="8 13" type="primary">atpE</name>
</gene>
<feature type="domain" description="ATP synthase F1 complex delta/epsilon subunit N-terminal" evidence="12">
    <location>
        <begin position="3"/>
        <end position="81"/>
    </location>
</feature>
<geneLocation type="chloroplast" evidence="13"/>
<keyword evidence="6 8" id="KW-0139">CF(1)</keyword>
<dbReference type="Pfam" id="PF00401">
    <property type="entry name" value="ATP-synt_DE"/>
    <property type="match status" value="1"/>
</dbReference>
<feature type="domain" description="ATP synthase epsilon subunit C-terminal" evidence="11">
    <location>
        <begin position="85"/>
        <end position="130"/>
    </location>
</feature>
<proteinExistence type="inferred from homology"/>
<dbReference type="AlphaFoldDB" id="A0A088CI82"/>
<keyword evidence="3 8" id="KW-0813">Transport</keyword>
<feature type="coiled-coil region" evidence="10">
    <location>
        <begin position="82"/>
        <end position="116"/>
    </location>
</feature>
<evidence type="ECO:0000256" key="1">
    <source>
        <dbReference type="ARBA" id="ARBA00004170"/>
    </source>
</evidence>
<evidence type="ECO:0000256" key="7">
    <source>
        <dbReference type="ARBA" id="ARBA00023310"/>
    </source>
</evidence>
<keyword evidence="7 8" id="KW-0066">ATP synthesis</keyword>
<evidence type="ECO:0000256" key="10">
    <source>
        <dbReference type="SAM" id="Coils"/>
    </source>
</evidence>
<comment type="subunit">
    <text evidence="8 9">F-type ATPases have 2 components, CF(1) - the catalytic core - and CF(0) - the membrane proton channel. CF(1) has five subunits: alpha(3), beta(3), gamma(1), delta(1), epsilon(1). CF(0) has three main subunits: a, b and c.</text>
</comment>
<sequence>MTLQVKVIAPDRVVWETTADEIILPTNTGQMGVLTDHTSLLTALEIGVMQVRVNSQWVPLVVMAGFALIQNNILTVIINEAEKAETINLSEAETQLKEAEAALAKSESRKDQVEKTFLVKRARARLTAAQKV</sequence>
<dbReference type="InterPro" id="IPR036771">
    <property type="entry name" value="ATPsynth_dsu/esu_N"/>
</dbReference>
<comment type="subcellular location">
    <subcellularLocation>
        <location evidence="1">Membrane</location>
        <topology evidence="1">Peripheral membrane protein</topology>
    </subcellularLocation>
    <subcellularLocation>
        <location evidence="8">Plastid</location>
        <location evidence="8">Chloroplast thylakoid membrane</location>
        <topology evidence="8">Peripheral membrane protein</topology>
    </subcellularLocation>
</comment>
<keyword evidence="9 13" id="KW-0934">Plastid</keyword>
<keyword evidence="10" id="KW-0175">Coiled coil</keyword>
<dbReference type="Pfam" id="PF02823">
    <property type="entry name" value="ATP-synt_DE_N"/>
    <property type="match status" value="1"/>
</dbReference>